<name>A0A2S9YTS0_9BACT</name>
<sequence length="87" mass="9666">MSRQLPTPLLDQTNLSTTRRGPAGASLGLALARLVVPQAVAWYLPRRQLIQSELRKLRGRQPKRVPASRPTPGKLRFHSFEPAASQT</sequence>
<feature type="region of interest" description="Disordered" evidence="1">
    <location>
        <begin position="58"/>
        <end position="87"/>
    </location>
</feature>
<dbReference type="EMBL" id="PVNL01000041">
    <property type="protein sequence ID" value="PRQ08486.1"/>
    <property type="molecule type" value="Genomic_DNA"/>
</dbReference>
<dbReference type="Proteomes" id="UP000238823">
    <property type="component" value="Unassembled WGS sequence"/>
</dbReference>
<organism evidence="2 3">
    <name type="scientific">Enhygromyxa salina</name>
    <dbReference type="NCBI Taxonomy" id="215803"/>
    <lineage>
        <taxon>Bacteria</taxon>
        <taxon>Pseudomonadati</taxon>
        <taxon>Myxococcota</taxon>
        <taxon>Polyangia</taxon>
        <taxon>Nannocystales</taxon>
        <taxon>Nannocystaceae</taxon>
        <taxon>Enhygromyxa</taxon>
    </lineage>
</organism>
<feature type="compositionally biased region" description="Polar residues" evidence="1">
    <location>
        <begin position="1"/>
        <end position="18"/>
    </location>
</feature>
<protein>
    <submittedName>
        <fullName evidence="2">Uncharacterized protein</fullName>
    </submittedName>
</protein>
<evidence type="ECO:0000313" key="3">
    <source>
        <dbReference type="Proteomes" id="UP000238823"/>
    </source>
</evidence>
<evidence type="ECO:0000256" key="1">
    <source>
        <dbReference type="SAM" id="MobiDB-lite"/>
    </source>
</evidence>
<accession>A0A2S9YTS0</accession>
<gene>
    <name evidence="2" type="ORF">ENSA7_17720</name>
</gene>
<dbReference type="AlphaFoldDB" id="A0A2S9YTS0"/>
<evidence type="ECO:0000313" key="2">
    <source>
        <dbReference type="EMBL" id="PRQ08486.1"/>
    </source>
</evidence>
<dbReference type="RefSeq" id="WP_106088799.1">
    <property type="nucleotide sequence ID" value="NZ_PVNL01000041.1"/>
</dbReference>
<comment type="caution">
    <text evidence="2">The sequence shown here is derived from an EMBL/GenBank/DDBJ whole genome shotgun (WGS) entry which is preliminary data.</text>
</comment>
<feature type="region of interest" description="Disordered" evidence="1">
    <location>
        <begin position="1"/>
        <end position="22"/>
    </location>
</feature>
<proteinExistence type="predicted"/>
<reference evidence="2 3" key="1">
    <citation type="submission" date="2018-03" db="EMBL/GenBank/DDBJ databases">
        <title>Draft Genome Sequences of the Obligatory Marine Myxobacteria Enhygromyxa salina SWB007.</title>
        <authorList>
            <person name="Poehlein A."/>
            <person name="Moghaddam J.A."/>
            <person name="Harms H."/>
            <person name="Alanjari M."/>
            <person name="Koenig G.M."/>
            <person name="Daniel R."/>
            <person name="Schaeberle T.F."/>
        </authorList>
    </citation>
    <scope>NUCLEOTIDE SEQUENCE [LARGE SCALE GENOMIC DNA]</scope>
    <source>
        <strain evidence="2 3">SWB007</strain>
    </source>
</reference>